<dbReference type="Pfam" id="PF06988">
    <property type="entry name" value="NifT"/>
    <property type="match status" value="1"/>
</dbReference>
<sequence>MANIILRQRADGMHCYIAKKDLEARVTFLEFDQPDCWGGRIQLEGGQDWFITPLTAKPAFPVTLRAKKCEAND</sequence>
<organism evidence="1 2">
    <name type="scientific">Brenneria alni</name>
    <dbReference type="NCBI Taxonomy" id="71656"/>
    <lineage>
        <taxon>Bacteria</taxon>
        <taxon>Pseudomonadati</taxon>
        <taxon>Pseudomonadota</taxon>
        <taxon>Gammaproteobacteria</taxon>
        <taxon>Enterobacterales</taxon>
        <taxon>Pectobacteriaceae</taxon>
        <taxon>Brenneria</taxon>
    </lineage>
</organism>
<dbReference type="Proteomes" id="UP000285648">
    <property type="component" value="Unassembled WGS sequence"/>
</dbReference>
<comment type="caution">
    <text evidence="1">The sequence shown here is derived from an EMBL/GenBank/DDBJ whole genome shotgun (WGS) entry which is preliminary data.</text>
</comment>
<reference evidence="1 2" key="1">
    <citation type="submission" date="2016-09" db="EMBL/GenBank/DDBJ databases">
        <authorList>
            <person name="Doonan J."/>
            <person name="Pachebat J.A."/>
            <person name="Golyshin P.N."/>
            <person name="Denman S."/>
            <person name="Mcdonald J.E."/>
        </authorList>
    </citation>
    <scope>NUCLEOTIDE SEQUENCE [LARGE SCALE GENOMIC DNA]</scope>
    <source>
        <strain evidence="1 2">NCPPB 3934</strain>
    </source>
</reference>
<dbReference type="EMBL" id="MJLZ01000024">
    <property type="protein sequence ID" value="RLM22821.1"/>
    <property type="molecule type" value="Genomic_DNA"/>
</dbReference>
<dbReference type="RefSeq" id="WP_121575300.1">
    <property type="nucleotide sequence ID" value="NZ_MJLZ01000024.1"/>
</dbReference>
<dbReference type="Gene3D" id="2.40.50.240">
    <property type="entry name" value="NifT/FixU-like"/>
    <property type="match status" value="1"/>
</dbReference>
<dbReference type="InterPro" id="IPR009727">
    <property type="entry name" value="NifT"/>
</dbReference>
<name>A0A421DMY2_9GAMM</name>
<dbReference type="InterPro" id="IPR024044">
    <property type="entry name" value="NifT/FixU_barrel-like_dom_sf"/>
</dbReference>
<dbReference type="AlphaFoldDB" id="A0A421DMY2"/>
<gene>
    <name evidence="1" type="ORF">BIY29_11345</name>
</gene>
<accession>A0A421DMY2</accession>
<evidence type="ECO:0000313" key="2">
    <source>
        <dbReference type="Proteomes" id="UP000285648"/>
    </source>
</evidence>
<keyword evidence="2" id="KW-1185">Reference proteome</keyword>
<evidence type="ECO:0000313" key="1">
    <source>
        <dbReference type="EMBL" id="RLM22821.1"/>
    </source>
</evidence>
<protein>
    <submittedName>
        <fullName evidence="1">Putative nitrogen fixation protein NifT</fullName>
    </submittedName>
</protein>
<proteinExistence type="predicted"/>
<dbReference type="GO" id="GO:0009399">
    <property type="term" value="P:nitrogen fixation"/>
    <property type="evidence" value="ECO:0007669"/>
    <property type="project" value="InterPro"/>
</dbReference>
<dbReference type="NCBIfam" id="TIGR02934">
    <property type="entry name" value="nifT_nitrog"/>
    <property type="match status" value="1"/>
</dbReference>
<dbReference type="OrthoDB" id="196613at2"/>
<dbReference type="SUPFAM" id="SSF159203">
    <property type="entry name" value="NifT/FixU-like"/>
    <property type="match status" value="1"/>
</dbReference>